<evidence type="ECO:0000256" key="1">
    <source>
        <dbReference type="ARBA" id="ARBA00022741"/>
    </source>
</evidence>
<dbReference type="SUPFAM" id="SSF56112">
    <property type="entry name" value="Protein kinase-like (PK-like)"/>
    <property type="match status" value="1"/>
</dbReference>
<evidence type="ECO:0000256" key="3">
    <source>
        <dbReference type="SAM" id="MobiDB-lite"/>
    </source>
</evidence>
<sequence length="123" mass="13497">MAPEIFLTGRATDETDAYAFGVLILEVACGRKPGSQNSRLEVKFSEEEMECVLILGLACCHPNPHLRPSMKVVLQVLSREASPPRVPIEWPSFVWPAMPPSFNGSDHSLTGSQLTPFSDISAR</sequence>
<evidence type="ECO:0000313" key="4">
    <source>
        <dbReference type="EMBL" id="KAK3227211.1"/>
    </source>
</evidence>
<dbReference type="Proteomes" id="UP001281410">
    <property type="component" value="Unassembled WGS sequence"/>
</dbReference>
<dbReference type="AlphaFoldDB" id="A0AAE0EG77"/>
<reference evidence="4" key="1">
    <citation type="journal article" date="2023" name="Plant J.">
        <title>Genome sequences and population genomics provide insights into the demographic history, inbreeding, and mutation load of two 'living fossil' tree species of Dipteronia.</title>
        <authorList>
            <person name="Feng Y."/>
            <person name="Comes H.P."/>
            <person name="Chen J."/>
            <person name="Zhu S."/>
            <person name="Lu R."/>
            <person name="Zhang X."/>
            <person name="Li P."/>
            <person name="Qiu J."/>
            <person name="Olsen K.M."/>
            <person name="Qiu Y."/>
        </authorList>
    </citation>
    <scope>NUCLEOTIDE SEQUENCE</scope>
    <source>
        <strain evidence="4">NBL</strain>
    </source>
</reference>
<keyword evidence="1" id="KW-0547">Nucleotide-binding</keyword>
<proteinExistence type="predicted"/>
<dbReference type="InterPro" id="IPR050528">
    <property type="entry name" value="L-type_Lectin-RKs"/>
</dbReference>
<organism evidence="4 5">
    <name type="scientific">Dipteronia sinensis</name>
    <dbReference type="NCBI Taxonomy" id="43782"/>
    <lineage>
        <taxon>Eukaryota</taxon>
        <taxon>Viridiplantae</taxon>
        <taxon>Streptophyta</taxon>
        <taxon>Embryophyta</taxon>
        <taxon>Tracheophyta</taxon>
        <taxon>Spermatophyta</taxon>
        <taxon>Magnoliopsida</taxon>
        <taxon>eudicotyledons</taxon>
        <taxon>Gunneridae</taxon>
        <taxon>Pentapetalae</taxon>
        <taxon>rosids</taxon>
        <taxon>malvids</taxon>
        <taxon>Sapindales</taxon>
        <taxon>Sapindaceae</taxon>
        <taxon>Hippocastanoideae</taxon>
        <taxon>Acereae</taxon>
        <taxon>Dipteronia</taxon>
    </lineage>
</organism>
<dbReference type="InterPro" id="IPR011009">
    <property type="entry name" value="Kinase-like_dom_sf"/>
</dbReference>
<keyword evidence="5" id="KW-1185">Reference proteome</keyword>
<keyword evidence="2" id="KW-0067">ATP-binding</keyword>
<feature type="region of interest" description="Disordered" evidence="3">
    <location>
        <begin position="104"/>
        <end position="123"/>
    </location>
</feature>
<comment type="caution">
    <text evidence="4">The sequence shown here is derived from an EMBL/GenBank/DDBJ whole genome shotgun (WGS) entry which is preliminary data.</text>
</comment>
<dbReference type="GO" id="GO:0005524">
    <property type="term" value="F:ATP binding"/>
    <property type="evidence" value="ECO:0007669"/>
    <property type="project" value="UniProtKB-KW"/>
</dbReference>
<evidence type="ECO:0000256" key="2">
    <source>
        <dbReference type="ARBA" id="ARBA00022840"/>
    </source>
</evidence>
<dbReference type="EMBL" id="JANJYJ010000002">
    <property type="protein sequence ID" value="KAK3227211.1"/>
    <property type="molecule type" value="Genomic_DNA"/>
</dbReference>
<gene>
    <name evidence="4" type="ORF">Dsin_007073</name>
</gene>
<name>A0AAE0EG77_9ROSI</name>
<dbReference type="PANTHER" id="PTHR27007">
    <property type="match status" value="1"/>
</dbReference>
<accession>A0AAE0EG77</accession>
<evidence type="ECO:0000313" key="5">
    <source>
        <dbReference type="Proteomes" id="UP001281410"/>
    </source>
</evidence>
<protein>
    <submittedName>
        <fullName evidence="4">Uncharacterized protein</fullName>
    </submittedName>
</protein>
<dbReference type="Gene3D" id="1.10.510.10">
    <property type="entry name" value="Transferase(Phosphotransferase) domain 1"/>
    <property type="match status" value="1"/>
</dbReference>